<dbReference type="SUPFAM" id="SSF81452">
    <property type="entry name" value="Cytochrome c oxidase subunit III-like"/>
    <property type="match status" value="1"/>
</dbReference>
<feature type="transmembrane region" description="Helical" evidence="8">
    <location>
        <begin position="127"/>
        <end position="146"/>
    </location>
</feature>
<feature type="domain" description="Heme-copper oxidase subunit III family profile" evidence="9">
    <location>
        <begin position="54"/>
        <end position="229"/>
    </location>
</feature>
<dbReference type="InterPro" id="IPR013833">
    <property type="entry name" value="Cyt_c_oxidase_su3_a-hlx"/>
</dbReference>
<evidence type="ECO:0000256" key="5">
    <source>
        <dbReference type="ARBA" id="ARBA00022989"/>
    </source>
</evidence>
<feature type="transmembrane region" description="Helical" evidence="8">
    <location>
        <begin position="209"/>
        <end position="228"/>
    </location>
</feature>
<gene>
    <name evidence="10" type="ORF">METZ01_LOCUS108972</name>
</gene>
<keyword evidence="3" id="KW-1003">Cell membrane</keyword>
<comment type="similarity">
    <text evidence="2">Belongs to the cytochrome c oxidase subunit 3 family.</text>
</comment>
<dbReference type="AlphaFoldDB" id="A0A381WV28"/>
<dbReference type="GO" id="GO:0005886">
    <property type="term" value="C:plasma membrane"/>
    <property type="evidence" value="ECO:0007669"/>
    <property type="project" value="UniProtKB-SubCell"/>
</dbReference>
<name>A0A381WV28_9ZZZZ</name>
<dbReference type="Pfam" id="PF00510">
    <property type="entry name" value="COX3"/>
    <property type="match status" value="1"/>
</dbReference>
<keyword evidence="5 8" id="KW-1133">Transmembrane helix</keyword>
<keyword evidence="4 8" id="KW-0812">Transmembrane</keyword>
<evidence type="ECO:0000256" key="2">
    <source>
        <dbReference type="ARBA" id="ARBA00010581"/>
    </source>
</evidence>
<dbReference type="EMBL" id="UINC01012912">
    <property type="protein sequence ID" value="SVA56118.1"/>
    <property type="molecule type" value="Genomic_DNA"/>
</dbReference>
<feature type="region of interest" description="Disordered" evidence="7">
    <location>
        <begin position="1"/>
        <end position="44"/>
    </location>
</feature>
<evidence type="ECO:0000259" key="9">
    <source>
        <dbReference type="PROSITE" id="PS50253"/>
    </source>
</evidence>
<dbReference type="Gene3D" id="1.20.120.80">
    <property type="entry name" value="Cytochrome c oxidase, subunit III, four-helix bundle"/>
    <property type="match status" value="1"/>
</dbReference>
<protein>
    <recommendedName>
        <fullName evidence="9">Heme-copper oxidase subunit III family profile domain-containing protein</fullName>
    </recommendedName>
</protein>
<feature type="transmembrane region" description="Helical" evidence="8">
    <location>
        <begin position="53"/>
        <end position="76"/>
    </location>
</feature>
<feature type="compositionally biased region" description="Basic and acidic residues" evidence="7">
    <location>
        <begin position="1"/>
        <end position="18"/>
    </location>
</feature>
<keyword evidence="6 8" id="KW-0472">Membrane</keyword>
<evidence type="ECO:0000256" key="8">
    <source>
        <dbReference type="SAM" id="Phobius"/>
    </source>
</evidence>
<evidence type="ECO:0000256" key="4">
    <source>
        <dbReference type="ARBA" id="ARBA00022692"/>
    </source>
</evidence>
<evidence type="ECO:0000256" key="7">
    <source>
        <dbReference type="SAM" id="MobiDB-lite"/>
    </source>
</evidence>
<evidence type="ECO:0000313" key="10">
    <source>
        <dbReference type="EMBL" id="SVA56118.1"/>
    </source>
</evidence>
<dbReference type="PROSITE" id="PS50253">
    <property type="entry name" value="COX3"/>
    <property type="match status" value="1"/>
</dbReference>
<evidence type="ECO:0000256" key="6">
    <source>
        <dbReference type="ARBA" id="ARBA00023136"/>
    </source>
</evidence>
<evidence type="ECO:0000256" key="3">
    <source>
        <dbReference type="ARBA" id="ARBA00022475"/>
    </source>
</evidence>
<dbReference type="CDD" id="cd00386">
    <property type="entry name" value="Heme_Cu_Oxidase_III_like"/>
    <property type="match status" value="1"/>
</dbReference>
<dbReference type="InterPro" id="IPR000298">
    <property type="entry name" value="Cyt_c_oxidase-like_su3"/>
</dbReference>
<feature type="transmembrane region" description="Helical" evidence="8">
    <location>
        <begin position="166"/>
        <end position="189"/>
    </location>
</feature>
<comment type="subcellular location">
    <subcellularLocation>
        <location evidence="1">Cell membrane</location>
        <topology evidence="1">Multi-pass membrane protein</topology>
    </subcellularLocation>
</comment>
<accession>A0A381WV28</accession>
<proteinExistence type="inferred from homology"/>
<feature type="transmembrane region" description="Helical" evidence="8">
    <location>
        <begin position="96"/>
        <end position="115"/>
    </location>
</feature>
<dbReference type="PANTHER" id="PTHR11403">
    <property type="entry name" value="CYTOCHROME C OXIDASE SUBUNIT III"/>
    <property type="match status" value="1"/>
</dbReference>
<sequence length="229" mass="25605">MPEPEVKDHPVHTLKDTHNGGSFNGNTTGRGRGGGDPDPENASGPWSIMSPDVFGMLMFIVSEVVLFAVLVFAFSWARASQIEWPPAGQPRLPLQITGLNTIVLMISGYTMFRAWQYIRQDRCRKLSQWLFGTTVLGATFLIVQGVEWVRLIRYGLTATANLYGAAFYVIIGTHALHVLIAVTIVLFVWRRAARKAYSSARHPGVSTCALFWFFVVLIWPILYTVVYLV</sequence>
<dbReference type="GO" id="GO:0019646">
    <property type="term" value="P:aerobic electron transport chain"/>
    <property type="evidence" value="ECO:0007669"/>
    <property type="project" value="InterPro"/>
</dbReference>
<dbReference type="PANTHER" id="PTHR11403:SF2">
    <property type="entry name" value="CYTOCHROME BO(3) UBIQUINOL OXIDASE SUBUNIT 3"/>
    <property type="match status" value="1"/>
</dbReference>
<dbReference type="InterPro" id="IPR035973">
    <property type="entry name" value="Cyt_c_oxidase_su3-like_sf"/>
</dbReference>
<reference evidence="10" key="1">
    <citation type="submission" date="2018-05" db="EMBL/GenBank/DDBJ databases">
        <authorList>
            <person name="Lanie J.A."/>
            <person name="Ng W.-L."/>
            <person name="Kazmierczak K.M."/>
            <person name="Andrzejewski T.M."/>
            <person name="Davidsen T.M."/>
            <person name="Wayne K.J."/>
            <person name="Tettelin H."/>
            <person name="Glass J.I."/>
            <person name="Rusch D."/>
            <person name="Podicherti R."/>
            <person name="Tsui H.-C.T."/>
            <person name="Winkler M.E."/>
        </authorList>
    </citation>
    <scope>NUCLEOTIDE SEQUENCE</scope>
</reference>
<dbReference type="GO" id="GO:0004129">
    <property type="term" value="F:cytochrome-c oxidase activity"/>
    <property type="evidence" value="ECO:0007669"/>
    <property type="project" value="InterPro"/>
</dbReference>
<organism evidence="10">
    <name type="scientific">marine metagenome</name>
    <dbReference type="NCBI Taxonomy" id="408172"/>
    <lineage>
        <taxon>unclassified sequences</taxon>
        <taxon>metagenomes</taxon>
        <taxon>ecological metagenomes</taxon>
    </lineage>
</organism>
<dbReference type="InterPro" id="IPR024791">
    <property type="entry name" value="Cyt_c/ubiquinol_Oxase_su3"/>
</dbReference>
<evidence type="ECO:0000256" key="1">
    <source>
        <dbReference type="ARBA" id="ARBA00004651"/>
    </source>
</evidence>